<feature type="compositionally biased region" description="Basic and acidic residues" evidence="1">
    <location>
        <begin position="33"/>
        <end position="46"/>
    </location>
</feature>
<evidence type="ECO:0000313" key="2">
    <source>
        <dbReference type="EMBL" id="KAF7778434.1"/>
    </source>
</evidence>
<comment type="caution">
    <text evidence="2">The sequence shown here is derived from an EMBL/GenBank/DDBJ whole genome shotgun (WGS) entry which is preliminary data.</text>
</comment>
<reference evidence="2 3" key="1">
    <citation type="journal article" name="Sci. Rep.">
        <title>Telomere-to-telomere assembled and centromere annotated genomes of the two main subspecies of the button mushroom Agaricus bisporus reveal especially polymorphic chromosome ends.</title>
        <authorList>
            <person name="Sonnenberg A.S.M."/>
            <person name="Sedaghat-Telgerd N."/>
            <person name="Lavrijssen B."/>
            <person name="Ohm R.A."/>
            <person name="Hendrickx P.M."/>
            <person name="Scholtmeijer K."/>
            <person name="Baars J.J.P."/>
            <person name="van Peer A."/>
        </authorList>
    </citation>
    <scope>NUCLEOTIDE SEQUENCE [LARGE SCALE GENOMIC DNA]</scope>
    <source>
        <strain evidence="2 3">H119_p4</strain>
    </source>
</reference>
<accession>A0A8H7KIN8</accession>
<name>A0A8H7KIN8_AGABI</name>
<dbReference type="Proteomes" id="UP000629468">
    <property type="component" value="Unassembled WGS sequence"/>
</dbReference>
<feature type="compositionally biased region" description="Acidic residues" evidence="1">
    <location>
        <begin position="80"/>
        <end position="91"/>
    </location>
</feature>
<protein>
    <submittedName>
        <fullName evidence="2">Uncharacterized protein</fullName>
    </submittedName>
</protein>
<sequence length="265" mass="30517">MSFLSKARRNAANDDVSRLLDPQYSPSRASKPIVKDTNGDFHDPDYRPFTPISPPPRSTSPRRHSLPRPYWETISMAEDDHADDDDDEDACDERRLSDGYAYSSMYAHRRSSGQYRRDNRYPYASPSSYTPAYSSFSCSPSSVVDYSPPNSYESRASSPLYEDDSENLNEKQGWAAVLRRRRKDKGRNKEMEDFDEDNQADVSPPPRETTLATISETVAKRDEYVPTCGDVFQRHWQTFCLAFNLSIFRAQRRLKHQIIALMATR</sequence>
<feature type="region of interest" description="Disordered" evidence="1">
    <location>
        <begin position="144"/>
        <end position="207"/>
    </location>
</feature>
<proteinExistence type="predicted"/>
<evidence type="ECO:0000256" key="1">
    <source>
        <dbReference type="SAM" id="MobiDB-lite"/>
    </source>
</evidence>
<organism evidence="2 3">
    <name type="scientific">Agaricus bisporus var. burnettii</name>
    <dbReference type="NCBI Taxonomy" id="192524"/>
    <lineage>
        <taxon>Eukaryota</taxon>
        <taxon>Fungi</taxon>
        <taxon>Dikarya</taxon>
        <taxon>Basidiomycota</taxon>
        <taxon>Agaricomycotina</taxon>
        <taxon>Agaricomycetes</taxon>
        <taxon>Agaricomycetidae</taxon>
        <taxon>Agaricales</taxon>
        <taxon>Agaricineae</taxon>
        <taxon>Agaricaceae</taxon>
        <taxon>Agaricus</taxon>
    </lineage>
</organism>
<dbReference type="AlphaFoldDB" id="A0A8H7KIN8"/>
<gene>
    <name evidence="2" type="ORF">Agabi119p4_2779</name>
</gene>
<feature type="region of interest" description="Disordered" evidence="1">
    <location>
        <begin position="1"/>
        <end position="97"/>
    </location>
</feature>
<evidence type="ECO:0000313" key="3">
    <source>
        <dbReference type="Proteomes" id="UP000629468"/>
    </source>
</evidence>
<dbReference type="EMBL" id="JABXXO010000004">
    <property type="protein sequence ID" value="KAF7778434.1"/>
    <property type="molecule type" value="Genomic_DNA"/>
</dbReference>